<dbReference type="InterPro" id="IPR001650">
    <property type="entry name" value="Helicase_C-like"/>
</dbReference>
<dbReference type="CDD" id="cd17930">
    <property type="entry name" value="DEXHc_cas3"/>
    <property type="match status" value="1"/>
</dbReference>
<dbReference type="Gene3D" id="1.10.3210.30">
    <property type="match status" value="1"/>
</dbReference>
<dbReference type="PANTHER" id="PTHR47963">
    <property type="entry name" value="DEAD-BOX ATP-DEPENDENT RNA HELICASE 47, MITOCHONDRIAL"/>
    <property type="match status" value="1"/>
</dbReference>
<evidence type="ECO:0000256" key="5">
    <source>
        <dbReference type="ARBA" id="ARBA00022741"/>
    </source>
</evidence>
<dbReference type="SMART" id="SM00490">
    <property type="entry name" value="HELICc"/>
    <property type="match status" value="1"/>
</dbReference>
<keyword evidence="3" id="KW-0540">Nuclease</keyword>
<protein>
    <submittedName>
        <fullName evidence="12">CRISPR-associated helicase Cas3</fullName>
    </submittedName>
</protein>
<dbReference type="PROSITE" id="PS51643">
    <property type="entry name" value="HD_CAS3"/>
    <property type="match status" value="1"/>
</dbReference>
<feature type="domain" description="Helicase ATP-binding" evidence="10">
    <location>
        <begin position="271"/>
        <end position="484"/>
    </location>
</feature>
<comment type="caution">
    <text evidence="12">The sequence shown here is derived from an EMBL/GenBank/DDBJ whole genome shotgun (WGS) entry which is preliminary data.</text>
</comment>
<dbReference type="CDD" id="cd09641">
    <property type="entry name" value="Cas3''_I"/>
    <property type="match status" value="1"/>
</dbReference>
<dbReference type="GO" id="GO:0046872">
    <property type="term" value="F:metal ion binding"/>
    <property type="evidence" value="ECO:0007669"/>
    <property type="project" value="UniProtKB-KW"/>
</dbReference>
<evidence type="ECO:0000256" key="3">
    <source>
        <dbReference type="ARBA" id="ARBA00022722"/>
    </source>
</evidence>
<dbReference type="InterPro" id="IPR054712">
    <property type="entry name" value="Cas3-like_dom"/>
</dbReference>
<dbReference type="SUPFAM" id="SSF52540">
    <property type="entry name" value="P-loop containing nucleoside triphosphate hydrolases"/>
    <property type="match status" value="1"/>
</dbReference>
<organism evidence="12 13">
    <name type="scientific">Candidatus Phosphoribacter hodrii</name>
    <dbReference type="NCBI Taxonomy" id="2953743"/>
    <lineage>
        <taxon>Bacteria</taxon>
        <taxon>Bacillati</taxon>
        <taxon>Actinomycetota</taxon>
        <taxon>Actinomycetes</taxon>
        <taxon>Micrococcales</taxon>
        <taxon>Dermatophilaceae</taxon>
        <taxon>Candidatus Phosphoribacter</taxon>
    </lineage>
</organism>
<dbReference type="GO" id="GO:0004518">
    <property type="term" value="F:nuclease activity"/>
    <property type="evidence" value="ECO:0007669"/>
    <property type="project" value="UniProtKB-KW"/>
</dbReference>
<keyword evidence="8" id="KW-0067">ATP-binding</keyword>
<keyword evidence="6" id="KW-0378">Hydrolase</keyword>
<evidence type="ECO:0000259" key="11">
    <source>
        <dbReference type="PROSITE" id="PS51643"/>
    </source>
</evidence>
<dbReference type="GO" id="GO:0016787">
    <property type="term" value="F:hydrolase activity"/>
    <property type="evidence" value="ECO:0007669"/>
    <property type="project" value="UniProtKB-KW"/>
</dbReference>
<dbReference type="Pfam" id="PF18395">
    <property type="entry name" value="Cas3_C"/>
    <property type="match status" value="1"/>
</dbReference>
<evidence type="ECO:0000256" key="8">
    <source>
        <dbReference type="ARBA" id="ARBA00022840"/>
    </source>
</evidence>
<dbReference type="InterPro" id="IPR038257">
    <property type="entry name" value="CRISPR-assoc_Cas3_HD_sf"/>
</dbReference>
<evidence type="ECO:0000256" key="1">
    <source>
        <dbReference type="ARBA" id="ARBA00006847"/>
    </source>
</evidence>
<accession>A0A9D7Y000</accession>
<dbReference type="InterPro" id="IPR006474">
    <property type="entry name" value="Helicase_Cas3_CRISPR-ass_core"/>
</dbReference>
<comment type="similarity">
    <text evidence="2">In the central section; belongs to the CRISPR-associated helicase Cas3 family.</text>
</comment>
<dbReference type="GO" id="GO:0003724">
    <property type="term" value="F:RNA helicase activity"/>
    <property type="evidence" value="ECO:0007669"/>
    <property type="project" value="TreeGrafter"/>
</dbReference>
<dbReference type="InterPro" id="IPR014001">
    <property type="entry name" value="Helicase_ATP-bd"/>
</dbReference>
<dbReference type="InterPro" id="IPR027417">
    <property type="entry name" value="P-loop_NTPase"/>
</dbReference>
<dbReference type="PROSITE" id="PS51192">
    <property type="entry name" value="HELICASE_ATP_BIND_1"/>
    <property type="match status" value="1"/>
</dbReference>
<keyword evidence="5" id="KW-0547">Nucleotide-binding</keyword>
<dbReference type="InterPro" id="IPR041372">
    <property type="entry name" value="Cas3_C"/>
</dbReference>
<evidence type="ECO:0000313" key="12">
    <source>
        <dbReference type="EMBL" id="MBL0004682.1"/>
    </source>
</evidence>
<evidence type="ECO:0000256" key="9">
    <source>
        <dbReference type="ARBA" id="ARBA00023118"/>
    </source>
</evidence>
<dbReference type="Pfam" id="PF18019">
    <property type="entry name" value="Cas3_HD"/>
    <property type="match status" value="1"/>
</dbReference>
<keyword evidence="9" id="KW-0051">Antiviral defense</keyword>
<feature type="domain" description="HD Cas3-type" evidence="11">
    <location>
        <begin position="18"/>
        <end position="204"/>
    </location>
</feature>
<reference evidence="12" key="1">
    <citation type="submission" date="2020-10" db="EMBL/GenBank/DDBJ databases">
        <title>Connecting structure to function with the recovery of over 1000 high-quality activated sludge metagenome-assembled genomes encoding full-length rRNA genes using long-read sequencing.</title>
        <authorList>
            <person name="Singleton C.M."/>
            <person name="Petriglieri F."/>
            <person name="Kristensen J.M."/>
            <person name="Kirkegaard R.H."/>
            <person name="Michaelsen T.Y."/>
            <person name="Andersen M.H."/>
            <person name="Karst S.M."/>
            <person name="Dueholm M.S."/>
            <person name="Nielsen P.H."/>
            <person name="Albertsen M."/>
        </authorList>
    </citation>
    <scope>NUCLEOTIDE SEQUENCE</scope>
    <source>
        <strain evidence="12">Ribe_18-Q3-R11-54_MAXAC.001</strain>
    </source>
</reference>
<name>A0A9D7Y000_9MICO</name>
<evidence type="ECO:0000256" key="7">
    <source>
        <dbReference type="ARBA" id="ARBA00022806"/>
    </source>
</evidence>
<dbReference type="InterPro" id="IPR006483">
    <property type="entry name" value="CRISPR-assoc_Cas3_HD"/>
</dbReference>
<dbReference type="Pfam" id="PF22590">
    <property type="entry name" value="Cas3-like_C_2"/>
    <property type="match status" value="1"/>
</dbReference>
<dbReference type="GO" id="GO:0005524">
    <property type="term" value="F:ATP binding"/>
    <property type="evidence" value="ECO:0007669"/>
    <property type="project" value="UniProtKB-KW"/>
</dbReference>
<evidence type="ECO:0000256" key="2">
    <source>
        <dbReference type="ARBA" id="ARBA00009046"/>
    </source>
</evidence>
<dbReference type="GO" id="GO:0051607">
    <property type="term" value="P:defense response to virus"/>
    <property type="evidence" value="ECO:0007669"/>
    <property type="project" value="UniProtKB-KW"/>
</dbReference>
<dbReference type="InterPro" id="IPR050547">
    <property type="entry name" value="DEAD_box_RNA_helicases"/>
</dbReference>
<proteinExistence type="inferred from homology"/>
<gene>
    <name evidence="12" type="primary">cas3</name>
    <name evidence="12" type="ORF">IPP00_12055</name>
</gene>
<evidence type="ECO:0000256" key="6">
    <source>
        <dbReference type="ARBA" id="ARBA00022801"/>
    </source>
</evidence>
<dbReference type="GO" id="GO:0003723">
    <property type="term" value="F:RNA binding"/>
    <property type="evidence" value="ECO:0007669"/>
    <property type="project" value="TreeGrafter"/>
</dbReference>
<dbReference type="EMBL" id="JADKGK010000020">
    <property type="protein sequence ID" value="MBL0004682.1"/>
    <property type="molecule type" value="Genomic_DNA"/>
</dbReference>
<dbReference type="NCBIfam" id="TIGR01596">
    <property type="entry name" value="cas3_HD"/>
    <property type="match status" value="1"/>
</dbReference>
<dbReference type="NCBIfam" id="TIGR01587">
    <property type="entry name" value="cas3_core"/>
    <property type="match status" value="1"/>
</dbReference>
<keyword evidence="7" id="KW-0347">Helicase</keyword>
<dbReference type="Proteomes" id="UP000886632">
    <property type="component" value="Unassembled WGS sequence"/>
</dbReference>
<keyword evidence="4" id="KW-0479">Metal-binding</keyword>
<dbReference type="Gene3D" id="3.40.50.300">
    <property type="entry name" value="P-loop containing nucleotide triphosphate hydrolases"/>
    <property type="match status" value="2"/>
</dbReference>
<evidence type="ECO:0000313" key="13">
    <source>
        <dbReference type="Proteomes" id="UP000886632"/>
    </source>
</evidence>
<dbReference type="AlphaFoldDB" id="A0A9D7Y000"/>
<evidence type="ECO:0000256" key="4">
    <source>
        <dbReference type="ARBA" id="ARBA00022723"/>
    </source>
</evidence>
<dbReference type="PANTHER" id="PTHR47963:SF9">
    <property type="entry name" value="CRISPR-ASSOCIATED ENDONUCLEASE_HELICASE CAS3"/>
    <property type="match status" value="1"/>
</dbReference>
<sequence length="900" mass="97093">MPFTDTDRIALLWAKSDAGGRPHSLVGHLLDTAAVAELIWDEFLAPGTRAHLNDAFAGHGRDLFRLVCGWHDLGKATPIFQAQRMDIAAAAIAAGIAVVPSSGRWHHSQAGAMVVKQYLAARDLEGLEWIQHLIAGHHGIFAAGSRRAAPRGHGAGSGWGPLQVHLADFVVASLRVDLPGLDRPAPELGLQLAVAGYVSMADWIASSSSFPGLGLTLVSMSEARERAAAAWEQLHLHRGWDANVLRSDNAMVRDRIGRSPRPLQELVADVSRGLASPGLVVIEAPMGEGKTEAAFIAAEILAARFGCNGFVFAMPTQGTTDVMWERCRRWAQGVSPGMPVSLLHGKAMANEQWREMVETVSVTGVDLDDAYGPSAGFFAESPDFSEWLLGRHRGLLAPAVVGTIDQMLYAAARVKYVALRHAGLVGKVVIIDEVHGYDVYMSQFLEALLVWCANERIPVVLMSATLPSALRERLSQAYCAGVEERVAKGDRGTPSTSAHPKRGYPIVTAISAADSPREVATVCWRPDLLVRVEVLADDSTVDVEPIARCVARATADGGCALVVLNTVARAQAVYRWLRDAGVPARLVHGRLTTAERAERAQALVESLGGGSRGSRPKRLVVVATQIAEQSFDVDADLLVTDLAPIDLLLQRIGRLHRHTQPQGTRPGALSEPRVIVTGFRTGGPDGPILCPSFPYVYSEETLLRSAALVSDGAQWSIPSLVPDLVERAYAVAPEVPPPWRERVAEADRVGADLRAARAGRARTFVLRFQEGTHTLSGLHEPVAQGDADEARVVRDGEPTHEVALIRFVDGEFVTLAGTALGPTGERCSITRIAREVLGDTVRVRETERVVGAEPLAAWAHVPLLRRIDAVVLDEQGRGISDPRLRYDNEFGLVIERRGAR</sequence>
<comment type="similarity">
    <text evidence="1">In the N-terminal section; belongs to the CRISPR-associated nuclease Cas3-HD family.</text>
</comment>
<evidence type="ECO:0000259" key="10">
    <source>
        <dbReference type="PROSITE" id="PS51192"/>
    </source>
</evidence>
<dbReference type="SMART" id="SM00487">
    <property type="entry name" value="DEXDc"/>
    <property type="match status" value="1"/>
</dbReference>